<accession>A0AA37L640</accession>
<dbReference type="EMBL" id="BQXU01000001">
    <property type="protein sequence ID" value="GKT40649.1"/>
    <property type="molecule type" value="Genomic_DNA"/>
</dbReference>
<reference evidence="1 2" key="1">
    <citation type="submission" date="2022-03" db="EMBL/GenBank/DDBJ databases">
        <title>Genome data of Colletotrichum spp.</title>
        <authorList>
            <person name="Utami Y.D."/>
            <person name="Hiruma K."/>
        </authorList>
    </citation>
    <scope>NUCLEOTIDE SEQUENCE [LARGE SCALE GENOMIC DNA]</scope>
    <source>
        <strain evidence="1 2">MAFF 239500</strain>
    </source>
</reference>
<protein>
    <submittedName>
        <fullName evidence="1">Uncharacterized protein</fullName>
    </submittedName>
</protein>
<organism evidence="1 2">
    <name type="scientific">Colletotrichum spaethianum</name>
    <dbReference type="NCBI Taxonomy" id="700344"/>
    <lineage>
        <taxon>Eukaryota</taxon>
        <taxon>Fungi</taxon>
        <taxon>Dikarya</taxon>
        <taxon>Ascomycota</taxon>
        <taxon>Pezizomycotina</taxon>
        <taxon>Sordariomycetes</taxon>
        <taxon>Hypocreomycetidae</taxon>
        <taxon>Glomerellales</taxon>
        <taxon>Glomerellaceae</taxon>
        <taxon>Colletotrichum</taxon>
        <taxon>Colletotrichum spaethianum species complex</taxon>
    </lineage>
</organism>
<dbReference type="Proteomes" id="UP001055115">
    <property type="component" value="Unassembled WGS sequence"/>
</dbReference>
<dbReference type="RefSeq" id="XP_049122999.1">
    <property type="nucleotide sequence ID" value="XM_049267042.1"/>
</dbReference>
<evidence type="ECO:0000313" key="1">
    <source>
        <dbReference type="EMBL" id="GKT40649.1"/>
    </source>
</evidence>
<sequence length="135" mass="14701">MQIYGVLENPGSSGARGDLATTRTFAHFLQKFEKSEGCDLKRVLTACAFFQRTVQYAVDDAQNVMRAQNLVGNSGGNSLNFSALLLKVANLAALLDPNLYDRRLTALALVKAKLAMTQQRIGLEADSNYLELCGV</sequence>
<keyword evidence="2" id="KW-1185">Reference proteome</keyword>
<dbReference type="AlphaFoldDB" id="A0AA37L640"/>
<name>A0AA37L640_9PEZI</name>
<comment type="caution">
    <text evidence="1">The sequence shown here is derived from an EMBL/GenBank/DDBJ whole genome shotgun (WGS) entry which is preliminary data.</text>
</comment>
<gene>
    <name evidence="1" type="ORF">ColSpa_00830</name>
</gene>
<dbReference type="GeneID" id="73321632"/>
<evidence type="ECO:0000313" key="2">
    <source>
        <dbReference type="Proteomes" id="UP001055115"/>
    </source>
</evidence>
<proteinExistence type="predicted"/>